<evidence type="ECO:0000256" key="3">
    <source>
        <dbReference type="ARBA" id="ARBA00022801"/>
    </source>
</evidence>
<dbReference type="InterPro" id="IPR008901">
    <property type="entry name" value="ACER"/>
</dbReference>
<dbReference type="AlphaFoldDB" id="A0A2Z2NTW5"/>
<sequence>MSASAALIDLYCERTSAELWNEPLNALSNIAFVLAAIFAWRWRARRQQGDIWEALLIVLAGSIGVGSFLFHVFANSWSQSADVIPIWSFVAGYALLTIYRSTEHNLTRTLRISGIAMFVTIGISYFTGQDIVSVNATSTLPLNGSLQYAPALAALLIFSIIAWLRAHPAKRHMAVASLVFCTALLFRTIDLTSCEATLGMGTHFVWHLLNGLMVGILLHAMIVRMPPIKRHI</sequence>
<dbReference type="KEGG" id="gai:IMCC3135_02200"/>
<name>A0A2Z2NTW5_9GAMM</name>
<keyword evidence="2 6" id="KW-0812">Transmembrane</keyword>
<feature type="transmembrane region" description="Helical" evidence="6">
    <location>
        <begin position="204"/>
        <end position="223"/>
    </location>
</feature>
<dbReference type="GO" id="GO:0016811">
    <property type="term" value="F:hydrolase activity, acting on carbon-nitrogen (but not peptide) bonds, in linear amides"/>
    <property type="evidence" value="ECO:0007669"/>
    <property type="project" value="InterPro"/>
</dbReference>
<feature type="transmembrane region" description="Helical" evidence="6">
    <location>
        <begin position="80"/>
        <end position="98"/>
    </location>
</feature>
<keyword evidence="3" id="KW-0378">Hydrolase</keyword>
<gene>
    <name evidence="7" type="ORF">IMCC3135_02200</name>
</gene>
<dbReference type="Proteomes" id="UP000250079">
    <property type="component" value="Chromosome"/>
</dbReference>
<evidence type="ECO:0000256" key="4">
    <source>
        <dbReference type="ARBA" id="ARBA00022989"/>
    </source>
</evidence>
<evidence type="ECO:0000313" key="7">
    <source>
        <dbReference type="EMBL" id="ASJ70554.1"/>
    </source>
</evidence>
<feature type="transmembrane region" description="Helical" evidence="6">
    <location>
        <begin position="54"/>
        <end position="74"/>
    </location>
</feature>
<dbReference type="GO" id="GO:0016020">
    <property type="term" value="C:membrane"/>
    <property type="evidence" value="ECO:0007669"/>
    <property type="project" value="UniProtKB-SubCell"/>
</dbReference>
<dbReference type="Pfam" id="PF05875">
    <property type="entry name" value="Ceramidase"/>
    <property type="match status" value="1"/>
</dbReference>
<reference evidence="7 8" key="1">
    <citation type="submission" date="2016-12" db="EMBL/GenBank/DDBJ databases">
        <authorList>
            <person name="Song W.-J."/>
            <person name="Kurnit D.M."/>
        </authorList>
    </citation>
    <scope>NUCLEOTIDE SEQUENCE [LARGE SCALE GENOMIC DNA]</scope>
    <source>
        <strain evidence="7 8">IMCC3135</strain>
    </source>
</reference>
<evidence type="ECO:0000256" key="2">
    <source>
        <dbReference type="ARBA" id="ARBA00022692"/>
    </source>
</evidence>
<keyword evidence="8" id="KW-1185">Reference proteome</keyword>
<evidence type="ECO:0000256" key="1">
    <source>
        <dbReference type="ARBA" id="ARBA00004141"/>
    </source>
</evidence>
<dbReference type="OrthoDB" id="277121at2"/>
<feature type="transmembrane region" description="Helical" evidence="6">
    <location>
        <begin position="110"/>
        <end position="128"/>
    </location>
</feature>
<keyword evidence="4 6" id="KW-1133">Transmembrane helix</keyword>
<dbReference type="RefSeq" id="WP_088916087.1">
    <property type="nucleotide sequence ID" value="NZ_CP018632.1"/>
</dbReference>
<feature type="transmembrane region" description="Helical" evidence="6">
    <location>
        <begin position="24"/>
        <end position="42"/>
    </location>
</feature>
<feature type="transmembrane region" description="Helical" evidence="6">
    <location>
        <begin position="173"/>
        <end position="189"/>
    </location>
</feature>
<dbReference type="EMBL" id="CP018632">
    <property type="protein sequence ID" value="ASJ70554.1"/>
    <property type="molecule type" value="Genomic_DNA"/>
</dbReference>
<evidence type="ECO:0000256" key="6">
    <source>
        <dbReference type="SAM" id="Phobius"/>
    </source>
</evidence>
<feature type="transmembrane region" description="Helical" evidence="6">
    <location>
        <begin position="148"/>
        <end position="166"/>
    </location>
</feature>
<accession>A0A2Z2NTW5</accession>
<organism evidence="7 8">
    <name type="scientific">Granulosicoccus antarcticus IMCC3135</name>
    <dbReference type="NCBI Taxonomy" id="1192854"/>
    <lineage>
        <taxon>Bacteria</taxon>
        <taxon>Pseudomonadati</taxon>
        <taxon>Pseudomonadota</taxon>
        <taxon>Gammaproteobacteria</taxon>
        <taxon>Chromatiales</taxon>
        <taxon>Granulosicoccaceae</taxon>
        <taxon>Granulosicoccus</taxon>
    </lineage>
</organism>
<evidence type="ECO:0000313" key="8">
    <source>
        <dbReference type="Proteomes" id="UP000250079"/>
    </source>
</evidence>
<dbReference type="GO" id="GO:0006672">
    <property type="term" value="P:ceramide metabolic process"/>
    <property type="evidence" value="ECO:0007669"/>
    <property type="project" value="InterPro"/>
</dbReference>
<protein>
    <recommendedName>
        <fullName evidence="9">Ceramidase</fullName>
    </recommendedName>
</protein>
<keyword evidence="5 6" id="KW-0472">Membrane</keyword>
<proteinExistence type="predicted"/>
<evidence type="ECO:0000256" key="5">
    <source>
        <dbReference type="ARBA" id="ARBA00023136"/>
    </source>
</evidence>
<evidence type="ECO:0008006" key="9">
    <source>
        <dbReference type="Google" id="ProtNLM"/>
    </source>
</evidence>
<comment type="subcellular location">
    <subcellularLocation>
        <location evidence="1">Membrane</location>
        <topology evidence="1">Multi-pass membrane protein</topology>
    </subcellularLocation>
</comment>